<protein>
    <recommendedName>
        <fullName evidence="5">Methyl-accepting transducer domain-containing protein</fullName>
    </recommendedName>
</protein>
<feature type="compositionally biased region" description="Basic and acidic residues" evidence="2">
    <location>
        <begin position="580"/>
        <end position="590"/>
    </location>
</feature>
<feature type="compositionally biased region" description="Basic and acidic residues" evidence="2">
    <location>
        <begin position="564"/>
        <end position="573"/>
    </location>
</feature>
<feature type="compositionally biased region" description="Basic and acidic residues" evidence="2">
    <location>
        <begin position="683"/>
        <end position="709"/>
    </location>
</feature>
<proteinExistence type="predicted"/>
<feature type="region of interest" description="Disordered" evidence="2">
    <location>
        <begin position="564"/>
        <end position="733"/>
    </location>
</feature>
<evidence type="ECO:0000256" key="2">
    <source>
        <dbReference type="SAM" id="MobiDB-lite"/>
    </source>
</evidence>
<dbReference type="Proteomes" id="UP001516023">
    <property type="component" value="Unassembled WGS sequence"/>
</dbReference>
<evidence type="ECO:0000256" key="1">
    <source>
        <dbReference type="SAM" id="Coils"/>
    </source>
</evidence>
<feature type="region of interest" description="Disordered" evidence="2">
    <location>
        <begin position="518"/>
        <end position="545"/>
    </location>
</feature>
<feature type="region of interest" description="Disordered" evidence="2">
    <location>
        <begin position="171"/>
        <end position="192"/>
    </location>
</feature>
<feature type="compositionally biased region" description="Basic and acidic residues" evidence="2">
    <location>
        <begin position="171"/>
        <end position="183"/>
    </location>
</feature>
<gene>
    <name evidence="3" type="ORF">HJC23_001706</name>
</gene>
<dbReference type="AlphaFoldDB" id="A0ABD3QL15"/>
<evidence type="ECO:0000313" key="3">
    <source>
        <dbReference type="EMBL" id="KAL3800869.1"/>
    </source>
</evidence>
<sequence>MLKFTAKNEVVPMHDKLIFVDVMAAGSKRNPKQQKCERNRYPAMRSMRCDNTKKITYNRTMMGPTLSTICIFTFYLCSASLRPTSSFHLPTNRNNSLRPTRTSRRKRTTLFYYKPNLPLSSRLSEIKSELSTLQSRGIDKFLLDEIAAAQKRLSNDVQTAEKYADGIVKKGRGEEGRMMREAMKSSGNEESSTALVNGLKGVRQELEEVRGVKALGDVAEETVKNDLLLEKDLQSVTEKVASSLKDAEMTIKSSLATLSSGEMSDDNEEQVLKQLESTAKSIQQSIQTSNTLASSIKKTADDSFSVLERITLSRHDLMDAMEDTEDTIGFIAERQGNGGSGGILSEGTKRLFDVVDNMGSAAYETVNQVEAVEKLANVLTTKVTTEADAILSLNKKTFETVTETLQAAMDVVREFKSDSDVTNLLNGYANKIKQEGESVKQLANAIQSDIMRDKSALEVVKNAHVKIEALLDAAENQVEMSKRAVLTGDTIDPAYVEQNIVDVKTALVAILDATKASTDSAVQKMQQSMAERKETPRAAVEEASPKSTIAEVTVEKGNVPVADKEAEAVESEQKIAPNTLKEKADGEEAKSVQNTEQSTANAKEDGDKVNFEKIEPNTAEAKRQSDVADVAEKQEDAAESAQKNAVQAKEGGDAEKLEKFDQNLAETKEGDGAPKSTQTIEPSAKEEQNEAASRSHESSVAGEKAEKIETPSADKSTKSNNGEVQKENVEDIKHDDEIVQLDEKQLTSHAVSDTSEVALTSDSPAISDISDLMKAPSITEHAGIEPHPDLAEDVHEATKFVNVESTISLDVGDLDVSTSEIVHELAKAASDAAEVVHDLVNVVATSLVF</sequence>
<organism evidence="3 4">
    <name type="scientific">Cyclotella cryptica</name>
    <dbReference type="NCBI Taxonomy" id="29204"/>
    <lineage>
        <taxon>Eukaryota</taxon>
        <taxon>Sar</taxon>
        <taxon>Stramenopiles</taxon>
        <taxon>Ochrophyta</taxon>
        <taxon>Bacillariophyta</taxon>
        <taxon>Coscinodiscophyceae</taxon>
        <taxon>Thalassiosirophycidae</taxon>
        <taxon>Stephanodiscales</taxon>
        <taxon>Stephanodiscaceae</taxon>
        <taxon>Cyclotella</taxon>
    </lineage>
</organism>
<dbReference type="EMBL" id="JABMIG020000030">
    <property type="protein sequence ID" value="KAL3800869.1"/>
    <property type="molecule type" value="Genomic_DNA"/>
</dbReference>
<keyword evidence="4" id="KW-1185">Reference proteome</keyword>
<feature type="compositionally biased region" description="Polar residues" evidence="2">
    <location>
        <begin position="518"/>
        <end position="529"/>
    </location>
</feature>
<feature type="compositionally biased region" description="Basic and acidic residues" evidence="2">
    <location>
        <begin position="530"/>
        <end position="544"/>
    </location>
</feature>
<evidence type="ECO:0000313" key="4">
    <source>
        <dbReference type="Proteomes" id="UP001516023"/>
    </source>
</evidence>
<comment type="caution">
    <text evidence="3">The sequence shown here is derived from an EMBL/GenBank/DDBJ whole genome shotgun (WGS) entry which is preliminary data.</text>
</comment>
<feature type="coiled-coil region" evidence="1">
    <location>
        <begin position="457"/>
        <end position="484"/>
    </location>
</feature>
<feature type="compositionally biased region" description="Polar residues" evidence="2">
    <location>
        <begin position="591"/>
        <end position="601"/>
    </location>
</feature>
<name>A0ABD3QL15_9STRA</name>
<feature type="compositionally biased region" description="Basic and acidic residues" evidence="2">
    <location>
        <begin position="602"/>
        <end position="636"/>
    </location>
</feature>
<evidence type="ECO:0008006" key="5">
    <source>
        <dbReference type="Google" id="ProtNLM"/>
    </source>
</evidence>
<reference evidence="3 4" key="1">
    <citation type="journal article" date="2020" name="G3 (Bethesda)">
        <title>Improved Reference Genome for Cyclotella cryptica CCMP332, a Model for Cell Wall Morphogenesis, Salinity Adaptation, and Lipid Production in Diatoms (Bacillariophyta).</title>
        <authorList>
            <person name="Roberts W.R."/>
            <person name="Downey K.M."/>
            <person name="Ruck E.C."/>
            <person name="Traller J.C."/>
            <person name="Alverson A.J."/>
        </authorList>
    </citation>
    <scope>NUCLEOTIDE SEQUENCE [LARGE SCALE GENOMIC DNA]</scope>
    <source>
        <strain evidence="3 4">CCMP332</strain>
    </source>
</reference>
<keyword evidence="1" id="KW-0175">Coiled coil</keyword>
<accession>A0ABD3QL15</accession>
<feature type="compositionally biased region" description="Basic and acidic residues" evidence="2">
    <location>
        <begin position="724"/>
        <end position="733"/>
    </location>
</feature>
<feature type="compositionally biased region" description="Basic and acidic residues" evidence="2">
    <location>
        <begin position="650"/>
        <end position="672"/>
    </location>
</feature>